<comment type="caution">
    <text evidence="1">The sequence shown here is derived from an EMBL/GenBank/DDBJ whole genome shotgun (WGS) entry which is preliminary data.</text>
</comment>
<protein>
    <submittedName>
        <fullName evidence="1">Uncharacterized protein</fullName>
    </submittedName>
</protein>
<proteinExistence type="predicted"/>
<name>A0A2S9J325_9SPHI</name>
<gene>
    <name evidence="1" type="ORF">C5745_12230</name>
</gene>
<sequence>MFTKLIAIDDQKIGTVHFHAYIIKIQEDEVSFAIFMDELRTPLLYFYRDSINSVSFKIDNEQFLGIVRNSKFTGEERKELYKEFEFFLRTMEERATAYLFKTATVKYITNSRDIIRYKNYYISANTKMFEQK</sequence>
<dbReference type="OrthoDB" id="713652at2"/>
<dbReference type="RefSeq" id="WP_105717292.1">
    <property type="nucleotide sequence ID" value="NZ_PVBQ01000008.1"/>
</dbReference>
<keyword evidence="2" id="KW-1185">Reference proteome</keyword>
<reference evidence="1 2" key="1">
    <citation type="submission" date="2018-02" db="EMBL/GenBank/DDBJ databases">
        <title>The draft genome of Sphingobacterium sp. 5JN-11.</title>
        <authorList>
            <person name="Liu L."/>
            <person name="Li L."/>
            <person name="Liang L."/>
            <person name="Zhang X."/>
            <person name="Wang T."/>
        </authorList>
    </citation>
    <scope>NUCLEOTIDE SEQUENCE [LARGE SCALE GENOMIC DNA]</scope>
    <source>
        <strain evidence="1 2">5JN-11</strain>
    </source>
</reference>
<dbReference type="EMBL" id="PVBQ01000008">
    <property type="protein sequence ID" value="PRD47175.1"/>
    <property type="molecule type" value="Genomic_DNA"/>
</dbReference>
<accession>A0A2S9J325</accession>
<evidence type="ECO:0000313" key="2">
    <source>
        <dbReference type="Proteomes" id="UP000239711"/>
    </source>
</evidence>
<organism evidence="1 2">
    <name type="scientific">Sphingobacterium haloxyli</name>
    <dbReference type="NCBI Taxonomy" id="2100533"/>
    <lineage>
        <taxon>Bacteria</taxon>
        <taxon>Pseudomonadati</taxon>
        <taxon>Bacteroidota</taxon>
        <taxon>Sphingobacteriia</taxon>
        <taxon>Sphingobacteriales</taxon>
        <taxon>Sphingobacteriaceae</taxon>
        <taxon>Sphingobacterium</taxon>
    </lineage>
</organism>
<dbReference type="Proteomes" id="UP000239711">
    <property type="component" value="Unassembled WGS sequence"/>
</dbReference>
<evidence type="ECO:0000313" key="1">
    <source>
        <dbReference type="EMBL" id="PRD47175.1"/>
    </source>
</evidence>
<dbReference type="AlphaFoldDB" id="A0A2S9J325"/>